<reference evidence="9" key="1">
    <citation type="journal article" date="2021" name="Microb. Physiol.">
        <title>Proteogenomic Insights into the Physiology of Marine, Sulfate-Reducing, Filamentous Desulfonema limicola and Desulfonema magnum.</title>
        <authorList>
            <person name="Schnaars V."/>
            <person name="Wohlbrand L."/>
            <person name="Scheve S."/>
            <person name="Hinrichs C."/>
            <person name="Reinhardt R."/>
            <person name="Rabus R."/>
        </authorList>
    </citation>
    <scope>NUCLEOTIDE SEQUENCE</scope>
    <source>
        <strain evidence="9">4be13</strain>
    </source>
</reference>
<evidence type="ECO:0000313" key="10">
    <source>
        <dbReference type="Proteomes" id="UP000663722"/>
    </source>
</evidence>
<dbReference type="PANTHER" id="PTHR22726">
    <property type="entry name" value="METALLOENDOPEPTIDASE OMA1"/>
    <property type="match status" value="1"/>
</dbReference>
<dbReference type="AlphaFoldDB" id="A0A975GKM2"/>
<evidence type="ECO:0000256" key="3">
    <source>
        <dbReference type="ARBA" id="ARBA00022723"/>
    </source>
</evidence>
<dbReference type="Pfam" id="PF14559">
    <property type="entry name" value="TPR_19"/>
    <property type="match status" value="1"/>
</dbReference>
<keyword evidence="3" id="KW-0479">Metal-binding</keyword>
<evidence type="ECO:0000256" key="4">
    <source>
        <dbReference type="ARBA" id="ARBA00022801"/>
    </source>
</evidence>
<evidence type="ECO:0000259" key="8">
    <source>
        <dbReference type="Pfam" id="PF01435"/>
    </source>
</evidence>
<sequence>MKSKSLEKNGMTRREFLWLTSMSAAGFVIGCTTDPVTGKKQFTLVSENQEIQLDKQNSPHQFSSDYGVLQDTSLNNYIGGLGKRLASHTHRPDMPYSFQGVNATYVNAYAFPGGSIAATRGILLQLSNEAELAGLLGHELGHVNARHTAEQMTKGTLISGLIGLGQAYVGTKYPKYADMTQTLGTLGVGALLASYSRDNEREADALGNEYMVRGGYNPMGFIGLMNMLKNMSNHKSNAVEMLFSTHPMSSERYNTAVESAKTKYKSEQTLPTNRERYMDNTAKLRAIKGAIEEMQKGESAMAQKQYPTAEAHFQRALKESPNDYAGLLLMSKCQLMQKKNTQAQHYAEKAKQVYPREAQAYHLSGVAKVNTNKFGAAYEEFGKYDRLLPGNPNTAFYKGLSLEGMGRKQQAADEYKKYLQVTQQSPQAKHAYQRLLKWGYIKQRKN</sequence>
<name>A0A975GKM2_9BACT</name>
<dbReference type="GO" id="GO:0051603">
    <property type="term" value="P:proteolysis involved in protein catabolic process"/>
    <property type="evidence" value="ECO:0007669"/>
    <property type="project" value="TreeGrafter"/>
</dbReference>
<keyword evidence="7" id="KW-0802">TPR repeat</keyword>
<dbReference type="SUPFAM" id="SSF48452">
    <property type="entry name" value="TPR-like"/>
    <property type="match status" value="1"/>
</dbReference>
<keyword evidence="2" id="KW-0645">Protease</keyword>
<dbReference type="Proteomes" id="UP000663722">
    <property type="component" value="Chromosome"/>
</dbReference>
<dbReference type="InterPro" id="IPR019734">
    <property type="entry name" value="TPR_rpt"/>
</dbReference>
<dbReference type="GO" id="GO:0046872">
    <property type="term" value="F:metal ion binding"/>
    <property type="evidence" value="ECO:0007669"/>
    <property type="project" value="UniProtKB-KW"/>
</dbReference>
<dbReference type="RefSeq" id="WP_207681120.1">
    <property type="nucleotide sequence ID" value="NZ_CP061800.1"/>
</dbReference>
<evidence type="ECO:0000256" key="2">
    <source>
        <dbReference type="ARBA" id="ARBA00022670"/>
    </source>
</evidence>
<dbReference type="Pfam" id="PF01435">
    <property type="entry name" value="Peptidase_M48"/>
    <property type="match status" value="1"/>
</dbReference>
<evidence type="ECO:0000256" key="1">
    <source>
        <dbReference type="ARBA" id="ARBA00001947"/>
    </source>
</evidence>
<evidence type="ECO:0000256" key="7">
    <source>
        <dbReference type="PROSITE-ProRule" id="PRU00339"/>
    </source>
</evidence>
<dbReference type="SMART" id="SM00028">
    <property type="entry name" value="TPR"/>
    <property type="match status" value="3"/>
</dbReference>
<keyword evidence="6" id="KW-0482">Metalloprotease</keyword>
<keyword evidence="5" id="KW-0862">Zinc</keyword>
<evidence type="ECO:0000256" key="5">
    <source>
        <dbReference type="ARBA" id="ARBA00022833"/>
    </source>
</evidence>
<dbReference type="InterPro" id="IPR011990">
    <property type="entry name" value="TPR-like_helical_dom_sf"/>
</dbReference>
<dbReference type="PROSITE" id="PS51257">
    <property type="entry name" value="PROKAR_LIPOPROTEIN"/>
    <property type="match status" value="1"/>
</dbReference>
<evidence type="ECO:0000256" key="6">
    <source>
        <dbReference type="ARBA" id="ARBA00023049"/>
    </source>
</evidence>
<dbReference type="GO" id="GO:0016020">
    <property type="term" value="C:membrane"/>
    <property type="evidence" value="ECO:0007669"/>
    <property type="project" value="TreeGrafter"/>
</dbReference>
<dbReference type="Gene3D" id="1.25.40.10">
    <property type="entry name" value="Tetratricopeptide repeat domain"/>
    <property type="match status" value="1"/>
</dbReference>
<dbReference type="PROSITE" id="PS50005">
    <property type="entry name" value="TPR"/>
    <property type="match status" value="1"/>
</dbReference>
<dbReference type="Gene3D" id="3.30.2010.10">
    <property type="entry name" value="Metalloproteases ('zincins'), catalytic domain"/>
    <property type="match status" value="1"/>
</dbReference>
<feature type="domain" description="Peptidase M48" evidence="8">
    <location>
        <begin position="75"/>
        <end position="256"/>
    </location>
</feature>
<dbReference type="GO" id="GO:0004222">
    <property type="term" value="F:metalloendopeptidase activity"/>
    <property type="evidence" value="ECO:0007669"/>
    <property type="project" value="InterPro"/>
</dbReference>
<keyword evidence="4" id="KW-0378">Hydrolase</keyword>
<keyword evidence="10" id="KW-1185">Reference proteome</keyword>
<dbReference type="InterPro" id="IPR051156">
    <property type="entry name" value="Mito/Outer_Membr_Metalloprot"/>
</dbReference>
<dbReference type="InterPro" id="IPR001915">
    <property type="entry name" value="Peptidase_M48"/>
</dbReference>
<comment type="cofactor">
    <cofactor evidence="1">
        <name>Zn(2+)</name>
        <dbReference type="ChEBI" id="CHEBI:29105"/>
    </cofactor>
</comment>
<proteinExistence type="predicted"/>
<dbReference type="EMBL" id="CP061800">
    <property type="protein sequence ID" value="QTA84792.1"/>
    <property type="molecule type" value="Genomic_DNA"/>
</dbReference>
<gene>
    <name evidence="9" type="ORF">dnm_007920</name>
</gene>
<organism evidence="9 10">
    <name type="scientific">Desulfonema magnum</name>
    <dbReference type="NCBI Taxonomy" id="45655"/>
    <lineage>
        <taxon>Bacteria</taxon>
        <taxon>Pseudomonadati</taxon>
        <taxon>Thermodesulfobacteriota</taxon>
        <taxon>Desulfobacteria</taxon>
        <taxon>Desulfobacterales</taxon>
        <taxon>Desulfococcaceae</taxon>
        <taxon>Desulfonema</taxon>
    </lineage>
</organism>
<accession>A0A975GKM2</accession>
<evidence type="ECO:0000313" key="9">
    <source>
        <dbReference type="EMBL" id="QTA84792.1"/>
    </source>
</evidence>
<protein>
    <submittedName>
        <fullName evidence="9">Peptidase, M48 family</fullName>
    </submittedName>
</protein>
<dbReference type="KEGG" id="dmm:dnm_007920"/>
<dbReference type="PANTHER" id="PTHR22726:SF1">
    <property type="entry name" value="METALLOENDOPEPTIDASE OMA1, MITOCHONDRIAL"/>
    <property type="match status" value="1"/>
</dbReference>
<feature type="repeat" description="TPR" evidence="7">
    <location>
        <begin position="290"/>
        <end position="323"/>
    </location>
</feature>